<dbReference type="InterPro" id="IPR025255">
    <property type="entry name" value="DUF4202"/>
</dbReference>
<dbReference type="EMBL" id="MU002346">
    <property type="protein sequence ID" value="KAF2787219.1"/>
    <property type="molecule type" value="Genomic_DNA"/>
</dbReference>
<accession>A0A6A6WSZ3</accession>
<dbReference type="AlphaFoldDB" id="A0A6A6WSZ3"/>
<dbReference type="PANTHER" id="PTHR41729">
    <property type="entry name" value="GLUTAMYL-TRNA SYNTHETASE"/>
    <property type="match status" value="1"/>
</dbReference>
<dbReference type="Pfam" id="PF13875">
    <property type="entry name" value="DUF4202"/>
    <property type="match status" value="1"/>
</dbReference>
<evidence type="ECO:0000313" key="1">
    <source>
        <dbReference type="EMBL" id="KAF2787219.1"/>
    </source>
</evidence>
<dbReference type="Proteomes" id="UP000799757">
    <property type="component" value="Unassembled WGS sequence"/>
</dbReference>
<gene>
    <name evidence="1" type="ORF">K505DRAFT_317067</name>
</gene>
<protein>
    <recommendedName>
        <fullName evidence="3">Glutamyl-tRNA synthetase</fullName>
    </recommendedName>
</protein>
<dbReference type="OrthoDB" id="417697at2759"/>
<evidence type="ECO:0000313" key="2">
    <source>
        <dbReference type="Proteomes" id="UP000799757"/>
    </source>
</evidence>
<keyword evidence="2" id="KW-1185">Reference proteome</keyword>
<evidence type="ECO:0008006" key="3">
    <source>
        <dbReference type="Google" id="ProtNLM"/>
    </source>
</evidence>
<dbReference type="PANTHER" id="PTHR41729:SF1">
    <property type="entry name" value="GLUTAMYL-TRNA SYNTHETASE"/>
    <property type="match status" value="1"/>
</dbReference>
<organism evidence="1 2">
    <name type="scientific">Melanomma pulvis-pyrius CBS 109.77</name>
    <dbReference type="NCBI Taxonomy" id="1314802"/>
    <lineage>
        <taxon>Eukaryota</taxon>
        <taxon>Fungi</taxon>
        <taxon>Dikarya</taxon>
        <taxon>Ascomycota</taxon>
        <taxon>Pezizomycotina</taxon>
        <taxon>Dothideomycetes</taxon>
        <taxon>Pleosporomycetidae</taxon>
        <taxon>Pleosporales</taxon>
        <taxon>Melanommataceae</taxon>
        <taxon>Melanomma</taxon>
    </lineage>
</organism>
<name>A0A6A6WSZ3_9PLEO</name>
<sequence length="198" mass="21987">MPSPYETALAAIDAAHSEDPTTTLVPDNPTPIPYELLYAQKSTSYLTLLRPNASEALRLAVRAQHFRRWEVPRSSYPMTRIGYHGWRTFLKKRQAELAAAICSTAGLPAETVERVAKLIRKEGLAQGDEETQALEDVACLVFLDDQLEGFEEGLKDDEKVVAILRKSWAKMSPRGHEVALGLKMGDRQRALVEKALAG</sequence>
<reference evidence="1" key="1">
    <citation type="journal article" date="2020" name="Stud. Mycol.">
        <title>101 Dothideomycetes genomes: a test case for predicting lifestyles and emergence of pathogens.</title>
        <authorList>
            <person name="Haridas S."/>
            <person name="Albert R."/>
            <person name="Binder M."/>
            <person name="Bloem J."/>
            <person name="Labutti K."/>
            <person name="Salamov A."/>
            <person name="Andreopoulos B."/>
            <person name="Baker S."/>
            <person name="Barry K."/>
            <person name="Bills G."/>
            <person name="Bluhm B."/>
            <person name="Cannon C."/>
            <person name="Castanera R."/>
            <person name="Culley D."/>
            <person name="Daum C."/>
            <person name="Ezra D."/>
            <person name="Gonzalez J."/>
            <person name="Henrissat B."/>
            <person name="Kuo A."/>
            <person name="Liang C."/>
            <person name="Lipzen A."/>
            <person name="Lutzoni F."/>
            <person name="Magnuson J."/>
            <person name="Mondo S."/>
            <person name="Nolan M."/>
            <person name="Ohm R."/>
            <person name="Pangilinan J."/>
            <person name="Park H.-J."/>
            <person name="Ramirez L."/>
            <person name="Alfaro M."/>
            <person name="Sun H."/>
            <person name="Tritt A."/>
            <person name="Yoshinaga Y."/>
            <person name="Zwiers L.-H."/>
            <person name="Turgeon B."/>
            <person name="Goodwin S."/>
            <person name="Spatafora J."/>
            <person name="Crous P."/>
            <person name="Grigoriev I."/>
        </authorList>
    </citation>
    <scope>NUCLEOTIDE SEQUENCE</scope>
    <source>
        <strain evidence="1">CBS 109.77</strain>
    </source>
</reference>
<proteinExistence type="predicted"/>